<accession>A0AAV2HBB6</accession>
<dbReference type="InterPro" id="IPR006052">
    <property type="entry name" value="TNF_dom"/>
</dbReference>
<comment type="similarity">
    <text evidence="2">Belongs to the tumor necrosis factor family.</text>
</comment>
<dbReference type="GO" id="GO:0005615">
    <property type="term" value="C:extracellular space"/>
    <property type="evidence" value="ECO:0007669"/>
    <property type="project" value="UniProtKB-KW"/>
</dbReference>
<evidence type="ECO:0000256" key="5">
    <source>
        <dbReference type="SAM" id="MobiDB-lite"/>
    </source>
</evidence>
<dbReference type="GO" id="GO:0005125">
    <property type="term" value="F:cytokine activity"/>
    <property type="evidence" value="ECO:0007669"/>
    <property type="project" value="UniProtKB-KW"/>
</dbReference>
<dbReference type="GO" id="GO:0006955">
    <property type="term" value="P:immune response"/>
    <property type="evidence" value="ECO:0007669"/>
    <property type="project" value="InterPro"/>
</dbReference>
<comment type="subcellular location">
    <subcellularLocation>
        <location evidence="1">Membrane</location>
    </subcellularLocation>
</comment>
<keyword evidence="6" id="KW-0812">Transmembrane</keyword>
<feature type="domain" description="THD" evidence="7">
    <location>
        <begin position="206"/>
        <end position="343"/>
    </location>
</feature>
<name>A0AAV2HBB6_LYMST</name>
<dbReference type="SUPFAM" id="SSF49842">
    <property type="entry name" value="TNF-like"/>
    <property type="match status" value="1"/>
</dbReference>
<keyword evidence="3" id="KW-0202">Cytokine</keyword>
<keyword evidence="4 6" id="KW-0472">Membrane</keyword>
<evidence type="ECO:0000256" key="3">
    <source>
        <dbReference type="ARBA" id="ARBA00022514"/>
    </source>
</evidence>
<dbReference type="GO" id="GO:0005164">
    <property type="term" value="F:tumor necrosis factor receptor binding"/>
    <property type="evidence" value="ECO:0007669"/>
    <property type="project" value="InterPro"/>
</dbReference>
<evidence type="ECO:0000259" key="7">
    <source>
        <dbReference type="PROSITE" id="PS50049"/>
    </source>
</evidence>
<evidence type="ECO:0000256" key="2">
    <source>
        <dbReference type="ARBA" id="ARBA00008670"/>
    </source>
</evidence>
<protein>
    <recommendedName>
        <fullName evidence="7">THD domain-containing protein</fullName>
    </recommendedName>
</protein>
<keyword evidence="6" id="KW-1133">Transmembrane helix</keyword>
<evidence type="ECO:0000256" key="1">
    <source>
        <dbReference type="ARBA" id="ARBA00004370"/>
    </source>
</evidence>
<evidence type="ECO:0000256" key="4">
    <source>
        <dbReference type="ARBA" id="ARBA00023136"/>
    </source>
</evidence>
<evidence type="ECO:0000256" key="6">
    <source>
        <dbReference type="SAM" id="Phobius"/>
    </source>
</evidence>
<comment type="caution">
    <text evidence="8">The sequence shown here is derived from an EMBL/GenBank/DDBJ whole genome shotgun (WGS) entry which is preliminary data.</text>
</comment>
<dbReference type="EMBL" id="CAXITT010000079">
    <property type="protein sequence ID" value="CAL1530985.1"/>
    <property type="molecule type" value="Genomic_DNA"/>
</dbReference>
<dbReference type="GO" id="GO:0016020">
    <property type="term" value="C:membrane"/>
    <property type="evidence" value="ECO:0007669"/>
    <property type="project" value="UniProtKB-SubCell"/>
</dbReference>
<dbReference type="PROSITE" id="PS50049">
    <property type="entry name" value="THD_2"/>
    <property type="match status" value="1"/>
</dbReference>
<organism evidence="8 9">
    <name type="scientific">Lymnaea stagnalis</name>
    <name type="common">Great pond snail</name>
    <name type="synonym">Helix stagnalis</name>
    <dbReference type="NCBI Taxonomy" id="6523"/>
    <lineage>
        <taxon>Eukaryota</taxon>
        <taxon>Metazoa</taxon>
        <taxon>Spiralia</taxon>
        <taxon>Lophotrochozoa</taxon>
        <taxon>Mollusca</taxon>
        <taxon>Gastropoda</taxon>
        <taxon>Heterobranchia</taxon>
        <taxon>Euthyneura</taxon>
        <taxon>Panpulmonata</taxon>
        <taxon>Hygrophila</taxon>
        <taxon>Lymnaeoidea</taxon>
        <taxon>Lymnaeidae</taxon>
        <taxon>Lymnaea</taxon>
    </lineage>
</organism>
<feature type="region of interest" description="Disordered" evidence="5">
    <location>
        <begin position="1"/>
        <end position="104"/>
    </location>
</feature>
<dbReference type="SMART" id="SM00207">
    <property type="entry name" value="TNF"/>
    <property type="match status" value="1"/>
</dbReference>
<proteinExistence type="inferred from homology"/>
<dbReference type="Pfam" id="PF00229">
    <property type="entry name" value="TNF"/>
    <property type="match status" value="1"/>
</dbReference>
<dbReference type="PANTHER" id="PTHR11471">
    <property type="entry name" value="TUMOR NECROSIS FACTOR FAMILY MEMBER"/>
    <property type="match status" value="1"/>
</dbReference>
<feature type="compositionally biased region" description="Polar residues" evidence="5">
    <location>
        <begin position="85"/>
        <end position="96"/>
    </location>
</feature>
<evidence type="ECO:0000313" key="8">
    <source>
        <dbReference type="EMBL" id="CAL1530985.1"/>
    </source>
</evidence>
<dbReference type="Proteomes" id="UP001497497">
    <property type="component" value="Unassembled WGS sequence"/>
</dbReference>
<sequence>MADETFTDESEWVPTSHRAISKQSSRRRPSSIGSVDSGYSIRSGSAYYARPPIVHRRAPPPLPLSITGRTPPTRPPPPPPRRRQCSTSQPNHPTSNSHRHRTRTNQDCPSLIIRRRYLVIICCVSLTLSTMCIIMFGLMWIRSSRDPLEVCVDCSGLNVSTIGTDVLTKRYDGQCCAHTKDQFSTLIGLVLERITQNLNCISLSPSMAHLTFKKSSSSTLEFDANLTRSVGDSMEIDTTQPRLMIKTPGLYFIYSSIYFKSNQTCKVGEESQMCEQNVFKGSSERLKVSLLRSVHKCCSQGQFTSYAGGLFSLAAGDIIFVSVTDTSLIDFDPAASYLGLMMVRS</sequence>
<feature type="transmembrane region" description="Helical" evidence="6">
    <location>
        <begin position="117"/>
        <end position="141"/>
    </location>
</feature>
<dbReference type="AlphaFoldDB" id="A0AAV2HBB6"/>
<reference evidence="8 9" key="1">
    <citation type="submission" date="2024-04" db="EMBL/GenBank/DDBJ databases">
        <authorList>
            <consortium name="Genoscope - CEA"/>
            <person name="William W."/>
        </authorList>
    </citation>
    <scope>NUCLEOTIDE SEQUENCE [LARGE SCALE GENOMIC DNA]</scope>
</reference>
<evidence type="ECO:0000313" key="9">
    <source>
        <dbReference type="Proteomes" id="UP001497497"/>
    </source>
</evidence>
<dbReference type="PANTHER" id="PTHR11471:SF13">
    <property type="entry name" value="TNF FAMILY PROFILE DOMAIN-CONTAINING PROTEIN"/>
    <property type="match status" value="1"/>
</dbReference>
<dbReference type="Gene3D" id="2.60.120.40">
    <property type="match status" value="1"/>
</dbReference>
<gene>
    <name evidence="8" type="ORF">GSLYS_00005110001</name>
</gene>
<keyword evidence="9" id="KW-1185">Reference proteome</keyword>
<dbReference type="InterPro" id="IPR008983">
    <property type="entry name" value="Tumour_necrosis_fac-like_dom"/>
</dbReference>
<feature type="compositionally biased region" description="Acidic residues" evidence="5">
    <location>
        <begin position="1"/>
        <end position="11"/>
    </location>
</feature>